<evidence type="ECO:0000313" key="3">
    <source>
        <dbReference type="Proteomes" id="UP000177555"/>
    </source>
</evidence>
<gene>
    <name evidence="2" type="ORF">A2867_04685</name>
</gene>
<dbReference type="PROSITE" id="PS51819">
    <property type="entry name" value="VOC"/>
    <property type="match status" value="1"/>
</dbReference>
<dbReference type="PANTHER" id="PTHR36437:SF2">
    <property type="entry name" value="GLYOXALASE_BLEOMYCIN RESISTANCE PROTEIN_DIOXYGENASE"/>
    <property type="match status" value="1"/>
</dbReference>
<dbReference type="Gene3D" id="3.10.180.10">
    <property type="entry name" value="2,3-Dihydroxybiphenyl 1,2-Dioxygenase, domain 1"/>
    <property type="match status" value="1"/>
</dbReference>
<name>A0A1F5JJL5_9BACT</name>
<evidence type="ECO:0000313" key="2">
    <source>
        <dbReference type="EMBL" id="OGE28748.1"/>
    </source>
</evidence>
<dbReference type="InterPro" id="IPR029068">
    <property type="entry name" value="Glyas_Bleomycin-R_OHBP_Dase"/>
</dbReference>
<feature type="domain" description="VOC" evidence="1">
    <location>
        <begin position="4"/>
        <end position="124"/>
    </location>
</feature>
<accession>A0A1F5JJL5</accession>
<dbReference type="InterPro" id="IPR004360">
    <property type="entry name" value="Glyas_Fos-R_dOase_dom"/>
</dbReference>
<dbReference type="SUPFAM" id="SSF54593">
    <property type="entry name" value="Glyoxalase/Bleomycin resistance protein/Dihydroxybiphenyl dioxygenase"/>
    <property type="match status" value="1"/>
</dbReference>
<reference evidence="2 3" key="1">
    <citation type="journal article" date="2016" name="Nat. Commun.">
        <title>Thousands of microbial genomes shed light on interconnected biogeochemical processes in an aquifer system.</title>
        <authorList>
            <person name="Anantharaman K."/>
            <person name="Brown C.T."/>
            <person name="Hug L.A."/>
            <person name="Sharon I."/>
            <person name="Castelle C.J."/>
            <person name="Probst A.J."/>
            <person name="Thomas B.C."/>
            <person name="Singh A."/>
            <person name="Wilkins M.J."/>
            <person name="Karaoz U."/>
            <person name="Brodie E.L."/>
            <person name="Williams K.H."/>
            <person name="Hubbard S.S."/>
            <person name="Banfield J.F."/>
        </authorList>
    </citation>
    <scope>NUCLEOTIDE SEQUENCE [LARGE SCALE GENOMIC DNA]</scope>
</reference>
<dbReference type="PANTHER" id="PTHR36437">
    <property type="entry name" value="GLYOXALASE/BLEOMYCIN RESISTANCE PROTEIN/DIOXYGENASE"/>
    <property type="match status" value="1"/>
</dbReference>
<organism evidence="2 3">
    <name type="scientific">Candidatus Daviesbacteria bacterium RIFCSPHIGHO2_01_FULL_40_11</name>
    <dbReference type="NCBI Taxonomy" id="1797762"/>
    <lineage>
        <taxon>Bacteria</taxon>
        <taxon>Candidatus Daviesiibacteriota</taxon>
    </lineage>
</organism>
<proteinExistence type="predicted"/>
<evidence type="ECO:0000259" key="1">
    <source>
        <dbReference type="PROSITE" id="PS51819"/>
    </source>
</evidence>
<protein>
    <recommendedName>
        <fullName evidence="1">VOC domain-containing protein</fullName>
    </recommendedName>
</protein>
<dbReference type="InterPro" id="IPR037523">
    <property type="entry name" value="VOC_core"/>
</dbReference>
<dbReference type="Pfam" id="PF00903">
    <property type="entry name" value="Glyoxalase"/>
    <property type="match status" value="1"/>
</dbReference>
<dbReference type="EMBL" id="MFCP01000016">
    <property type="protein sequence ID" value="OGE28748.1"/>
    <property type="molecule type" value="Genomic_DNA"/>
</dbReference>
<comment type="caution">
    <text evidence="2">The sequence shown here is derived from an EMBL/GenBank/DDBJ whole genome shotgun (WGS) entry which is preliminary data.</text>
</comment>
<dbReference type="AlphaFoldDB" id="A0A1F5JJL5"/>
<dbReference type="Proteomes" id="UP000177555">
    <property type="component" value="Unassembled WGS sequence"/>
</dbReference>
<sequence>MIKGIESITLFSENAKDLADFYKDKVGLKMTLEAEVGEEGGNLFGFEFEGGPGLYIMDHSEVKGKQKEPERIIFNLEVDDIEENVKRLDEAGVKKIKDTYHMQNYGFIATFEDADGNYFQLVQIRVSDS</sequence>